<protein>
    <submittedName>
        <fullName evidence="6">Transcriptional regulator, LysR family</fullName>
    </submittedName>
</protein>
<keyword evidence="7" id="KW-1185">Reference proteome</keyword>
<dbReference type="CDD" id="cd08417">
    <property type="entry name" value="PBP2_Nitroaromatics_like"/>
    <property type="match status" value="1"/>
</dbReference>
<dbReference type="GO" id="GO:0006355">
    <property type="term" value="P:regulation of DNA-templated transcription"/>
    <property type="evidence" value="ECO:0007669"/>
    <property type="project" value="InterPro"/>
</dbReference>
<dbReference type="Pfam" id="PF03466">
    <property type="entry name" value="LysR_substrate"/>
    <property type="match status" value="1"/>
</dbReference>
<dbReference type="InterPro" id="IPR050389">
    <property type="entry name" value="LysR-type_TF"/>
</dbReference>
<evidence type="ECO:0000256" key="2">
    <source>
        <dbReference type="ARBA" id="ARBA00023015"/>
    </source>
</evidence>
<gene>
    <name evidence="6" type="ORF">THIOM_003595</name>
</gene>
<dbReference type="Proteomes" id="UP000076962">
    <property type="component" value="Unassembled WGS sequence"/>
</dbReference>
<comment type="caution">
    <text evidence="6">The sequence shown here is derived from an EMBL/GenBank/DDBJ whole genome shotgun (WGS) entry which is preliminary data.</text>
</comment>
<feature type="non-terminal residue" evidence="6">
    <location>
        <position position="1"/>
    </location>
</feature>
<dbReference type="EMBL" id="LUTY01002186">
    <property type="protein sequence ID" value="OAD20685.1"/>
    <property type="molecule type" value="Genomic_DNA"/>
</dbReference>
<name>A0A176RY49_9GAMM</name>
<dbReference type="SUPFAM" id="SSF53850">
    <property type="entry name" value="Periplasmic binding protein-like II"/>
    <property type="match status" value="1"/>
</dbReference>
<keyword evidence="2" id="KW-0805">Transcription regulation</keyword>
<dbReference type="InterPro" id="IPR037402">
    <property type="entry name" value="YidZ_PBP2"/>
</dbReference>
<evidence type="ECO:0000259" key="5">
    <source>
        <dbReference type="Pfam" id="PF03466"/>
    </source>
</evidence>
<evidence type="ECO:0000313" key="6">
    <source>
        <dbReference type="EMBL" id="OAD20685.1"/>
    </source>
</evidence>
<proteinExistence type="inferred from homology"/>
<dbReference type="GO" id="GO:0003677">
    <property type="term" value="F:DNA binding"/>
    <property type="evidence" value="ECO:0007669"/>
    <property type="project" value="UniProtKB-KW"/>
</dbReference>
<dbReference type="AlphaFoldDB" id="A0A176RY49"/>
<evidence type="ECO:0000256" key="3">
    <source>
        <dbReference type="ARBA" id="ARBA00023125"/>
    </source>
</evidence>
<reference evidence="6 7" key="1">
    <citation type="submission" date="2016-05" db="EMBL/GenBank/DDBJ databases">
        <title>Single-cell genome of chain-forming Candidatus Thiomargarita nelsonii and comparison to other large sulfur-oxidizing bacteria.</title>
        <authorList>
            <person name="Winkel M."/>
            <person name="Salman V."/>
            <person name="Woyke T."/>
            <person name="Schulz-Vogt H."/>
            <person name="Richter M."/>
            <person name="Flood B."/>
            <person name="Bailey J."/>
            <person name="Amann R."/>
            <person name="Mussmann M."/>
        </authorList>
    </citation>
    <scope>NUCLEOTIDE SEQUENCE [LARGE SCALE GENOMIC DNA]</scope>
    <source>
        <strain evidence="6 7">THI036</strain>
    </source>
</reference>
<comment type="similarity">
    <text evidence="1">Belongs to the LysR transcriptional regulatory family.</text>
</comment>
<keyword evidence="3" id="KW-0238">DNA-binding</keyword>
<evidence type="ECO:0000313" key="7">
    <source>
        <dbReference type="Proteomes" id="UP000076962"/>
    </source>
</evidence>
<keyword evidence="4" id="KW-0804">Transcription</keyword>
<evidence type="ECO:0000256" key="1">
    <source>
        <dbReference type="ARBA" id="ARBA00009437"/>
    </source>
</evidence>
<dbReference type="PANTHER" id="PTHR30118:SF15">
    <property type="entry name" value="TRANSCRIPTIONAL REGULATORY PROTEIN"/>
    <property type="match status" value="1"/>
</dbReference>
<feature type="domain" description="LysR substrate-binding" evidence="5">
    <location>
        <begin position="5"/>
        <end position="180"/>
    </location>
</feature>
<evidence type="ECO:0000256" key="4">
    <source>
        <dbReference type="ARBA" id="ARBA00023163"/>
    </source>
</evidence>
<organism evidence="6 7">
    <name type="scientific">Candidatus Thiomargarita nelsonii</name>
    <dbReference type="NCBI Taxonomy" id="1003181"/>
    <lineage>
        <taxon>Bacteria</taxon>
        <taxon>Pseudomonadati</taxon>
        <taxon>Pseudomonadota</taxon>
        <taxon>Gammaproteobacteria</taxon>
        <taxon>Thiotrichales</taxon>
        <taxon>Thiotrichaceae</taxon>
        <taxon>Thiomargarita</taxon>
    </lineage>
</organism>
<dbReference type="InterPro" id="IPR005119">
    <property type="entry name" value="LysR_subst-bd"/>
</dbReference>
<dbReference type="Gene3D" id="3.40.190.10">
    <property type="entry name" value="Periplasmic binding protein-like II"/>
    <property type="match status" value="2"/>
</dbReference>
<dbReference type="PANTHER" id="PTHR30118">
    <property type="entry name" value="HTH-TYPE TRANSCRIPTIONAL REGULATOR LEUO-RELATED"/>
    <property type="match status" value="1"/>
</dbReference>
<sequence>PQMVLDVYSSPGNHFALLEAGEVHFVFSPYQPSANSSQLRSLKLVSLDFVILMSANNPLAKGELTMKKYIAASHGLISLTGRGGGMMEQHLIAQGHLAHGARLHVPLRLGSFSSVARFCERSDVLFHLPRRFAEELAQGRNLVVRDALPGMEMEHVNVFLYWHERYHKDAMCTWIREQLKAI</sequence>
<accession>A0A176RY49</accession>